<evidence type="ECO:0000313" key="1">
    <source>
        <dbReference type="EMBL" id="ADM96760.1"/>
    </source>
</evidence>
<evidence type="ECO:0000313" key="2">
    <source>
        <dbReference type="Proteomes" id="UP000006859"/>
    </source>
</evidence>
<dbReference type="eggNOG" id="ENOG5034AZH">
    <property type="taxonomic scope" value="Bacteria"/>
</dbReference>
<accession>E0SK14</accession>
<organism evidence="1 2">
    <name type="scientific">Dickeya dadantii (strain 3937)</name>
    <name type="common">Erwinia chrysanthemi (strain 3937)</name>
    <dbReference type="NCBI Taxonomy" id="198628"/>
    <lineage>
        <taxon>Bacteria</taxon>
        <taxon>Pseudomonadati</taxon>
        <taxon>Pseudomonadota</taxon>
        <taxon>Gammaproteobacteria</taxon>
        <taxon>Enterobacterales</taxon>
        <taxon>Pectobacteriaceae</taxon>
        <taxon>Dickeya</taxon>
    </lineage>
</organism>
<dbReference type="AlphaFoldDB" id="E0SK14"/>
<dbReference type="Proteomes" id="UP000006859">
    <property type="component" value="Chromosome"/>
</dbReference>
<sequence>MKETKMSDNTSQFEQSSPKDFTLFEQDGILITLKLPKALQINQNRQESYTSAPILHNNSSFHIKSATFTVELQDVIDASSNAIASVRWWDADTFNGVKSMKFSCKDIKPGETLVCKPDDSAYTQVRWNATVSSGRGTGKLTSTVSLVELDYGPLKPNNSNDGPTVQIG</sequence>
<keyword evidence="2" id="KW-1185">Reference proteome</keyword>
<dbReference type="KEGG" id="ddd:Dda3937_02703"/>
<dbReference type="EMBL" id="CP002038">
    <property type="protein sequence ID" value="ADM96760.1"/>
    <property type="molecule type" value="Genomic_DNA"/>
</dbReference>
<proteinExistence type="predicted"/>
<protein>
    <submittedName>
        <fullName evidence="1">Uncharacterized protein</fullName>
    </submittedName>
</protein>
<gene>
    <name evidence="1" type="ordered locus">Dda3937_02703</name>
</gene>
<dbReference type="HOGENOM" id="CLU_1583874_0_0_6"/>
<reference evidence="1 2" key="1">
    <citation type="journal article" date="2011" name="J. Bacteriol.">
        <title>Genome sequence of the plant-pathogenic bacterium Dickeya dadantii 3937.</title>
        <authorList>
            <person name="Glasner J.D."/>
            <person name="Yang C.H."/>
            <person name="Reverchon S."/>
            <person name="Hugouvieux-Cotte-Pattat N."/>
            <person name="Condemine G."/>
            <person name="Bohin J.P."/>
            <person name="Van Gijsegem F."/>
            <person name="Yang S."/>
            <person name="Franza T."/>
            <person name="Expert D."/>
            <person name="Plunkett G. III"/>
            <person name="San Francisco M.J."/>
            <person name="Charkowski A.O."/>
            <person name="Py B."/>
            <person name="Bell K."/>
            <person name="Rauscher L."/>
            <person name="Rodriguez-Palenzuela P."/>
            <person name="Toussaint A."/>
            <person name="Holeva M.C."/>
            <person name="He S.Y."/>
            <person name="Douet V."/>
            <person name="Boccara M."/>
            <person name="Blanco C."/>
            <person name="Toth I."/>
            <person name="Anderson B.D."/>
            <person name="Biehl B.S."/>
            <person name="Mau B."/>
            <person name="Flynn S.M."/>
            <person name="Barras F."/>
            <person name="Lindeberg M."/>
            <person name="Birch P.R."/>
            <person name="Tsuyumu S."/>
            <person name="Shi X."/>
            <person name="Hibbing M."/>
            <person name="Yap M.N."/>
            <person name="Carpentier M."/>
            <person name="Dassa E."/>
            <person name="Umehara M."/>
            <person name="Kim J.F."/>
            <person name="Rusch M."/>
            <person name="Soni P."/>
            <person name="Mayhew G.F."/>
            <person name="Fouts D.E."/>
            <person name="Gill S.R."/>
            <person name="Blattner F.R."/>
            <person name="Keen N.T."/>
            <person name="Perna N.T."/>
        </authorList>
    </citation>
    <scope>NUCLEOTIDE SEQUENCE [LARGE SCALE GENOMIC DNA]</scope>
    <source>
        <strain evidence="1 2">3937</strain>
    </source>
</reference>
<name>E0SK14_DICD3</name>